<organism evidence="1 2">
    <name type="scientific">Dyella tabacisoli</name>
    <dbReference type="NCBI Taxonomy" id="2282381"/>
    <lineage>
        <taxon>Bacteria</taxon>
        <taxon>Pseudomonadati</taxon>
        <taxon>Pseudomonadota</taxon>
        <taxon>Gammaproteobacteria</taxon>
        <taxon>Lysobacterales</taxon>
        <taxon>Rhodanobacteraceae</taxon>
        <taxon>Dyella</taxon>
    </lineage>
</organism>
<evidence type="ECO:0000313" key="2">
    <source>
        <dbReference type="Proteomes" id="UP000253782"/>
    </source>
</evidence>
<dbReference type="AlphaFoldDB" id="A0A369UJS9"/>
<gene>
    <name evidence="1" type="ORF">DVJ77_17185</name>
</gene>
<dbReference type="OrthoDB" id="8550178at2"/>
<comment type="caution">
    <text evidence="1">The sequence shown here is derived from an EMBL/GenBank/DDBJ whole genome shotgun (WGS) entry which is preliminary data.</text>
</comment>
<evidence type="ECO:0000313" key="1">
    <source>
        <dbReference type="EMBL" id="RDD80375.1"/>
    </source>
</evidence>
<proteinExistence type="predicted"/>
<sequence>MALIRHERETKVTVDYEEEQVFPPLYHYCDTNAFKSILQSGEIWLSSLSQANDSMEGKLPTPLLERVISDLKLEPIVRNRVLGIWSNLSENIDCCAMCLST</sequence>
<dbReference type="Proteomes" id="UP000253782">
    <property type="component" value="Unassembled WGS sequence"/>
</dbReference>
<reference evidence="1 2" key="1">
    <citation type="submission" date="2018-07" db="EMBL/GenBank/DDBJ databases">
        <title>Dyella tabacisoli L4-6T, whole genome shotgun sequence.</title>
        <authorList>
            <person name="Zhou X.-K."/>
            <person name="Li W.-J."/>
            <person name="Duan Y.-Q."/>
        </authorList>
    </citation>
    <scope>NUCLEOTIDE SEQUENCE [LARGE SCALE GENOMIC DNA]</scope>
    <source>
        <strain evidence="1 2">L4-6</strain>
    </source>
</reference>
<protein>
    <submittedName>
        <fullName evidence="1">Uncharacterized protein</fullName>
    </submittedName>
</protein>
<keyword evidence="2" id="KW-1185">Reference proteome</keyword>
<accession>A0A369UJS9</accession>
<dbReference type="EMBL" id="QQAH01000017">
    <property type="protein sequence ID" value="RDD80375.1"/>
    <property type="molecule type" value="Genomic_DNA"/>
</dbReference>
<name>A0A369UJS9_9GAMM</name>